<sequence length="166" mass="17754">MKSTPVIIALCIASAIAVPHVKRAAVNSGTLDLIGELEGFRKNFYTDSVGHTAIGKRRLQQHPCPITEAEGKKLLAHDLQTFEKCVCKLPNAKDLNANEYGALVSFTYNSGCGGADKYWSTAMSEKNFEGICQALPTTNTLGGQLNSRRAKEGAFCALPSNTTSGC</sequence>
<dbReference type="EMBL" id="JAPQKS010000004">
    <property type="protein sequence ID" value="KAJ5232845.1"/>
    <property type="molecule type" value="Genomic_DNA"/>
</dbReference>
<feature type="chain" id="PRO_5040847649" description="Lysozyme" evidence="3">
    <location>
        <begin position="18"/>
        <end position="166"/>
    </location>
</feature>
<dbReference type="SUPFAM" id="SSF53955">
    <property type="entry name" value="Lysozyme-like"/>
    <property type="match status" value="1"/>
</dbReference>
<keyword evidence="1" id="KW-0929">Antimicrobial</keyword>
<evidence type="ECO:0000256" key="1">
    <source>
        <dbReference type="ARBA" id="ARBA00022529"/>
    </source>
</evidence>
<gene>
    <name evidence="4" type="ORF">N7468_005801</name>
</gene>
<evidence type="ECO:0000313" key="5">
    <source>
        <dbReference type="Proteomes" id="UP001150941"/>
    </source>
</evidence>
<dbReference type="InterPro" id="IPR051018">
    <property type="entry name" value="Bacteriophage_GH24"/>
</dbReference>
<evidence type="ECO:0000313" key="4">
    <source>
        <dbReference type="EMBL" id="KAJ5232845.1"/>
    </source>
</evidence>
<protein>
    <recommendedName>
        <fullName evidence="6">Lysozyme</fullName>
    </recommendedName>
</protein>
<dbReference type="AlphaFoldDB" id="A0A9W9P0I2"/>
<organism evidence="4 5">
    <name type="scientific">Penicillium chermesinum</name>
    <dbReference type="NCBI Taxonomy" id="63820"/>
    <lineage>
        <taxon>Eukaryota</taxon>
        <taxon>Fungi</taxon>
        <taxon>Dikarya</taxon>
        <taxon>Ascomycota</taxon>
        <taxon>Pezizomycotina</taxon>
        <taxon>Eurotiomycetes</taxon>
        <taxon>Eurotiomycetidae</taxon>
        <taxon>Eurotiales</taxon>
        <taxon>Aspergillaceae</taxon>
        <taxon>Penicillium</taxon>
    </lineage>
</organism>
<evidence type="ECO:0000256" key="3">
    <source>
        <dbReference type="SAM" id="SignalP"/>
    </source>
</evidence>
<dbReference type="InterPro" id="IPR002196">
    <property type="entry name" value="Glyco_hydro_24"/>
</dbReference>
<reference evidence="4" key="1">
    <citation type="submission" date="2022-11" db="EMBL/GenBank/DDBJ databases">
        <authorList>
            <person name="Petersen C."/>
        </authorList>
    </citation>
    <scope>NUCLEOTIDE SEQUENCE</scope>
    <source>
        <strain evidence="4">IBT 19713</strain>
    </source>
</reference>
<accession>A0A9W9P0I2</accession>
<dbReference type="OrthoDB" id="5358886at2759"/>
<keyword evidence="2" id="KW-0081">Bacteriolytic enzyme</keyword>
<dbReference type="RefSeq" id="XP_058330837.1">
    <property type="nucleotide sequence ID" value="XM_058475097.1"/>
</dbReference>
<dbReference type="GO" id="GO:0009253">
    <property type="term" value="P:peptidoglycan catabolic process"/>
    <property type="evidence" value="ECO:0007669"/>
    <property type="project" value="InterPro"/>
</dbReference>
<dbReference type="GO" id="GO:0016998">
    <property type="term" value="P:cell wall macromolecule catabolic process"/>
    <property type="evidence" value="ECO:0007669"/>
    <property type="project" value="InterPro"/>
</dbReference>
<evidence type="ECO:0008006" key="6">
    <source>
        <dbReference type="Google" id="ProtNLM"/>
    </source>
</evidence>
<feature type="signal peptide" evidence="3">
    <location>
        <begin position="1"/>
        <end position="17"/>
    </location>
</feature>
<dbReference type="PANTHER" id="PTHR38107">
    <property type="match status" value="1"/>
</dbReference>
<dbReference type="InterPro" id="IPR023347">
    <property type="entry name" value="Lysozyme_dom_sf"/>
</dbReference>
<dbReference type="Gene3D" id="1.10.530.40">
    <property type="match status" value="1"/>
</dbReference>
<proteinExistence type="predicted"/>
<dbReference type="GeneID" id="83202400"/>
<reference evidence="4" key="2">
    <citation type="journal article" date="2023" name="IMA Fungus">
        <title>Comparative genomic study of the Penicillium genus elucidates a diverse pangenome and 15 lateral gene transfer events.</title>
        <authorList>
            <person name="Petersen C."/>
            <person name="Sorensen T."/>
            <person name="Nielsen M.R."/>
            <person name="Sondergaard T.E."/>
            <person name="Sorensen J.L."/>
            <person name="Fitzpatrick D.A."/>
            <person name="Frisvad J.C."/>
            <person name="Nielsen K.L."/>
        </authorList>
    </citation>
    <scope>NUCLEOTIDE SEQUENCE</scope>
    <source>
        <strain evidence="4">IBT 19713</strain>
    </source>
</reference>
<dbReference type="GO" id="GO:0031640">
    <property type="term" value="P:killing of cells of another organism"/>
    <property type="evidence" value="ECO:0007669"/>
    <property type="project" value="UniProtKB-KW"/>
</dbReference>
<dbReference type="Pfam" id="PF00959">
    <property type="entry name" value="Phage_lysozyme"/>
    <property type="match status" value="1"/>
</dbReference>
<keyword evidence="5" id="KW-1185">Reference proteome</keyword>
<comment type="caution">
    <text evidence="4">The sequence shown here is derived from an EMBL/GenBank/DDBJ whole genome shotgun (WGS) entry which is preliminary data.</text>
</comment>
<evidence type="ECO:0000256" key="2">
    <source>
        <dbReference type="ARBA" id="ARBA00022638"/>
    </source>
</evidence>
<keyword evidence="3" id="KW-0732">Signal</keyword>
<dbReference type="Proteomes" id="UP001150941">
    <property type="component" value="Unassembled WGS sequence"/>
</dbReference>
<dbReference type="PANTHER" id="PTHR38107:SF3">
    <property type="entry name" value="LYSOZYME RRRD-RELATED"/>
    <property type="match status" value="1"/>
</dbReference>
<dbReference type="InterPro" id="IPR023346">
    <property type="entry name" value="Lysozyme-like_dom_sf"/>
</dbReference>
<name>A0A9W9P0I2_9EURO</name>
<dbReference type="GO" id="GO:0003796">
    <property type="term" value="F:lysozyme activity"/>
    <property type="evidence" value="ECO:0007669"/>
    <property type="project" value="InterPro"/>
</dbReference>
<dbReference type="GO" id="GO:0042742">
    <property type="term" value="P:defense response to bacterium"/>
    <property type="evidence" value="ECO:0007669"/>
    <property type="project" value="UniProtKB-KW"/>
</dbReference>